<organism evidence="2 3">
    <name type="scientific">Paracoccus mangrovi</name>
    <dbReference type="NCBI Taxonomy" id="1715645"/>
    <lineage>
        <taxon>Bacteria</taxon>
        <taxon>Pseudomonadati</taxon>
        <taxon>Pseudomonadota</taxon>
        <taxon>Alphaproteobacteria</taxon>
        <taxon>Rhodobacterales</taxon>
        <taxon>Paracoccaceae</taxon>
        <taxon>Paracoccus</taxon>
    </lineage>
</organism>
<feature type="transmembrane region" description="Helical" evidence="1">
    <location>
        <begin position="17"/>
        <end position="37"/>
    </location>
</feature>
<name>A0ABV7R4P5_9RHOB</name>
<dbReference type="RefSeq" id="WP_377743767.1">
    <property type="nucleotide sequence ID" value="NZ_JBHRXJ010000004.1"/>
</dbReference>
<reference evidence="3" key="1">
    <citation type="journal article" date="2019" name="Int. J. Syst. Evol. Microbiol.">
        <title>The Global Catalogue of Microorganisms (GCM) 10K type strain sequencing project: providing services to taxonomists for standard genome sequencing and annotation.</title>
        <authorList>
            <consortium name="The Broad Institute Genomics Platform"/>
            <consortium name="The Broad Institute Genome Sequencing Center for Infectious Disease"/>
            <person name="Wu L."/>
            <person name="Ma J."/>
        </authorList>
    </citation>
    <scope>NUCLEOTIDE SEQUENCE [LARGE SCALE GENOMIC DNA]</scope>
    <source>
        <strain evidence="3">KCTC 42899</strain>
    </source>
</reference>
<keyword evidence="1" id="KW-0472">Membrane</keyword>
<dbReference type="Proteomes" id="UP001595721">
    <property type="component" value="Unassembled WGS sequence"/>
</dbReference>
<evidence type="ECO:0008006" key="4">
    <source>
        <dbReference type="Google" id="ProtNLM"/>
    </source>
</evidence>
<accession>A0ABV7R4P5</accession>
<evidence type="ECO:0000256" key="1">
    <source>
        <dbReference type="SAM" id="Phobius"/>
    </source>
</evidence>
<evidence type="ECO:0000313" key="3">
    <source>
        <dbReference type="Proteomes" id="UP001595721"/>
    </source>
</evidence>
<evidence type="ECO:0000313" key="2">
    <source>
        <dbReference type="EMBL" id="MFC3528122.1"/>
    </source>
</evidence>
<gene>
    <name evidence="2" type="ORF">ACFOMH_08015</name>
</gene>
<sequence length="50" mass="4760">MSGGGTGLAPLTPAQRVLIGGAALALIAAGLALWNAYGIPVALIGATLLC</sequence>
<keyword evidence="3" id="KW-1185">Reference proteome</keyword>
<keyword evidence="1" id="KW-0812">Transmembrane</keyword>
<protein>
    <recommendedName>
        <fullName evidence="4">Phosphatidate cytidylyltransferase</fullName>
    </recommendedName>
</protein>
<proteinExistence type="predicted"/>
<dbReference type="EMBL" id="JBHRXJ010000004">
    <property type="protein sequence ID" value="MFC3528122.1"/>
    <property type="molecule type" value="Genomic_DNA"/>
</dbReference>
<keyword evidence="1" id="KW-1133">Transmembrane helix</keyword>
<comment type="caution">
    <text evidence="2">The sequence shown here is derived from an EMBL/GenBank/DDBJ whole genome shotgun (WGS) entry which is preliminary data.</text>
</comment>